<gene>
    <name evidence="1" type="ORF">ACFP1G_02930</name>
</gene>
<dbReference type="InterPro" id="IPR029060">
    <property type="entry name" value="PIN-like_dom_sf"/>
</dbReference>
<evidence type="ECO:0000313" key="1">
    <source>
        <dbReference type="EMBL" id="MFC6206432.1"/>
    </source>
</evidence>
<evidence type="ECO:0000313" key="2">
    <source>
        <dbReference type="Proteomes" id="UP001596254"/>
    </source>
</evidence>
<keyword evidence="2" id="KW-1185">Reference proteome</keyword>
<name>A0ABW1SQ15_9LACO</name>
<accession>A0ABW1SQ15</accession>
<dbReference type="Pfam" id="PF14367">
    <property type="entry name" value="DUF4411"/>
    <property type="match status" value="1"/>
</dbReference>
<organism evidence="1 2">
    <name type="scientific">Levilactobacillus tongjiangensis</name>
    <dbReference type="NCBI Taxonomy" id="2486023"/>
    <lineage>
        <taxon>Bacteria</taxon>
        <taxon>Bacillati</taxon>
        <taxon>Bacillota</taxon>
        <taxon>Bacilli</taxon>
        <taxon>Lactobacillales</taxon>
        <taxon>Lactobacillaceae</taxon>
        <taxon>Levilactobacillus</taxon>
    </lineage>
</organism>
<sequence length="171" mass="19307">MPARIVDYLLDTNSLIDAHTKWYRPHVFPSIWQRLTTDETLGMTSLVYAELRYPDTLVNWAETAFSGDLLEPTSEIILAYSQVMSWVTTATRWNIAGIAQWQSPDKADPWLIATAMVNHQAIVTLDGNGHAFMPDEQAFSKQEPKISAVAEQFGVPTLTLYELLDKLHLSL</sequence>
<dbReference type="RefSeq" id="WP_125691947.1">
    <property type="nucleotide sequence ID" value="NZ_JBHSSK010000007.1"/>
</dbReference>
<dbReference type="InterPro" id="IPR016541">
    <property type="entry name" value="UCP008505"/>
</dbReference>
<reference evidence="2" key="1">
    <citation type="journal article" date="2019" name="Int. J. Syst. Evol. Microbiol.">
        <title>The Global Catalogue of Microorganisms (GCM) 10K type strain sequencing project: providing services to taxonomists for standard genome sequencing and annotation.</title>
        <authorList>
            <consortium name="The Broad Institute Genomics Platform"/>
            <consortium name="The Broad Institute Genome Sequencing Center for Infectious Disease"/>
            <person name="Wu L."/>
            <person name="Ma J."/>
        </authorList>
    </citation>
    <scope>NUCLEOTIDE SEQUENCE [LARGE SCALE GENOMIC DNA]</scope>
    <source>
        <strain evidence="2">CCM 8905</strain>
    </source>
</reference>
<dbReference type="SUPFAM" id="SSF88723">
    <property type="entry name" value="PIN domain-like"/>
    <property type="match status" value="1"/>
</dbReference>
<protein>
    <submittedName>
        <fullName evidence="1">DUF4411 family protein</fullName>
    </submittedName>
</protein>
<comment type="caution">
    <text evidence="1">The sequence shown here is derived from an EMBL/GenBank/DDBJ whole genome shotgun (WGS) entry which is preliminary data.</text>
</comment>
<dbReference type="Gene3D" id="3.40.50.1010">
    <property type="entry name" value="5'-nuclease"/>
    <property type="match status" value="1"/>
</dbReference>
<proteinExistence type="predicted"/>
<dbReference type="EMBL" id="JBHSSK010000007">
    <property type="protein sequence ID" value="MFC6206432.1"/>
    <property type="molecule type" value="Genomic_DNA"/>
</dbReference>
<dbReference type="Proteomes" id="UP001596254">
    <property type="component" value="Unassembled WGS sequence"/>
</dbReference>